<reference evidence="3" key="1">
    <citation type="submission" date="2016-10" db="EMBL/GenBank/DDBJ databases">
        <authorList>
            <person name="Varghese N."/>
            <person name="Submissions S."/>
        </authorList>
    </citation>
    <scope>NUCLEOTIDE SEQUENCE [LARGE SCALE GENOMIC DNA]</scope>
    <source>
        <strain evidence="3">CGMCC 4.2126</strain>
    </source>
</reference>
<keyword evidence="1" id="KW-0472">Membrane</keyword>
<keyword evidence="3" id="KW-1185">Reference proteome</keyword>
<evidence type="ECO:0000313" key="3">
    <source>
        <dbReference type="Proteomes" id="UP000199111"/>
    </source>
</evidence>
<protein>
    <recommendedName>
        <fullName evidence="4">DUF3592 domain-containing protein</fullName>
    </recommendedName>
</protein>
<sequence>MKLGTKRLSAFDLVIAVGGLALVLLAAQNLGSALAALRGEGTWGTFTAHRVECVQHPGHEQCTWLGEFRAGGQVRPEVAFYGADREAFVPGQTARAFDTGRRGHVYGPGGSNEWIMVVLLLVAGLGLAARPVIRLRRGTARTAEAAGAPRAPGD</sequence>
<feature type="transmembrane region" description="Helical" evidence="1">
    <location>
        <begin position="114"/>
        <end position="133"/>
    </location>
</feature>
<evidence type="ECO:0000313" key="2">
    <source>
        <dbReference type="EMBL" id="SFK08673.1"/>
    </source>
</evidence>
<keyword evidence="1" id="KW-1133">Transmembrane helix</keyword>
<dbReference type="Proteomes" id="UP000199111">
    <property type="component" value="Unassembled WGS sequence"/>
</dbReference>
<accession>A0A1I3WNF1</accession>
<gene>
    <name evidence="2" type="ORF">SAMN05216275_11723</name>
</gene>
<dbReference type="EMBL" id="FOQY01000017">
    <property type="protein sequence ID" value="SFK08673.1"/>
    <property type="molecule type" value="Genomic_DNA"/>
</dbReference>
<name>A0A1I3WNF1_9ACTN</name>
<dbReference type="AlphaFoldDB" id="A0A1I3WNF1"/>
<proteinExistence type="predicted"/>
<evidence type="ECO:0008006" key="4">
    <source>
        <dbReference type="Google" id="ProtNLM"/>
    </source>
</evidence>
<dbReference type="GeneID" id="96300441"/>
<evidence type="ECO:0000256" key="1">
    <source>
        <dbReference type="SAM" id="Phobius"/>
    </source>
</evidence>
<keyword evidence="1" id="KW-0812">Transmembrane</keyword>
<organism evidence="2 3">
    <name type="scientific">Streptosporangium canum</name>
    <dbReference type="NCBI Taxonomy" id="324952"/>
    <lineage>
        <taxon>Bacteria</taxon>
        <taxon>Bacillati</taxon>
        <taxon>Actinomycetota</taxon>
        <taxon>Actinomycetes</taxon>
        <taxon>Streptosporangiales</taxon>
        <taxon>Streptosporangiaceae</taxon>
        <taxon>Streptosporangium</taxon>
    </lineage>
</organism>
<dbReference type="RefSeq" id="WP_093889153.1">
    <property type="nucleotide sequence ID" value="NZ_FOQY01000017.1"/>
</dbReference>